<reference evidence="10 11" key="1">
    <citation type="submission" date="2017-02" db="EMBL/GenBank/DDBJ databases">
        <authorList>
            <person name="Peterson S.W."/>
        </authorList>
    </citation>
    <scope>NUCLEOTIDE SEQUENCE [LARGE SCALE GENOMIC DNA]</scope>
    <source>
        <strain evidence="10 11">DSM 22335</strain>
    </source>
</reference>
<keyword evidence="3" id="KW-0597">Phosphoprotein</keyword>
<accession>A0A1T4R1W5</accession>
<dbReference type="Proteomes" id="UP000190888">
    <property type="component" value="Unassembled WGS sequence"/>
</dbReference>
<evidence type="ECO:0000256" key="3">
    <source>
        <dbReference type="ARBA" id="ARBA00022553"/>
    </source>
</evidence>
<evidence type="ECO:0000313" key="11">
    <source>
        <dbReference type="Proteomes" id="UP000190888"/>
    </source>
</evidence>
<evidence type="ECO:0000259" key="9">
    <source>
        <dbReference type="PROSITE" id="PS50109"/>
    </source>
</evidence>
<keyword evidence="4" id="KW-0808">Transferase</keyword>
<dbReference type="RefSeq" id="WP_078832318.1">
    <property type="nucleotide sequence ID" value="NZ_FUWH01000010.1"/>
</dbReference>
<sequence>MKLLAKYNRVNIVTTILIFIAGSIAFYFVLYYVLTDQLDRGLRVEQQEIVNYVNKNNALPEIHSTKHQWMEFSQTNVAIKDPEPHYGQAYNILEQEKEVVRQLTFTTPVNGLLYRITVNQSVTESEDLLELIIMLTMGMIALVLISNYLVNRKVVNKLWEPFYATINNIRNHKLAAQEPLHLPSSHIEEIDLLNDSINKMTSRIHRDYINLRTFTENASHEMQTPLAVIRSKTENLLQDTEGQEKTMKQLLAIESAAMKLSRLHQSLLLLTKLENRQFQLNEEVNLEMMLREKLEEKETLIAARSLALQTYTTEVILSFHHHLAEILLNNLISNVIRYTPEYGNVTISLDQQSLSVSNTAAGDPLDNEKIFQRFYKAEQSSEGTGLGLSIVKEICALAGFRFSYKYDQGEHHFLINFS</sequence>
<dbReference type="GO" id="GO:0000155">
    <property type="term" value="F:phosphorelay sensor kinase activity"/>
    <property type="evidence" value="ECO:0007669"/>
    <property type="project" value="InterPro"/>
</dbReference>
<dbReference type="CDD" id="cd00082">
    <property type="entry name" value="HisKA"/>
    <property type="match status" value="1"/>
</dbReference>
<evidence type="ECO:0000256" key="4">
    <source>
        <dbReference type="ARBA" id="ARBA00022679"/>
    </source>
</evidence>
<dbReference type="Pfam" id="PF02518">
    <property type="entry name" value="HATPase_c"/>
    <property type="match status" value="1"/>
</dbReference>
<dbReference type="SUPFAM" id="SSF47384">
    <property type="entry name" value="Homodimeric domain of signal transducing histidine kinase"/>
    <property type="match status" value="1"/>
</dbReference>
<evidence type="ECO:0000256" key="1">
    <source>
        <dbReference type="ARBA" id="ARBA00000085"/>
    </source>
</evidence>
<dbReference type="Pfam" id="PF00512">
    <property type="entry name" value="HisKA"/>
    <property type="match status" value="1"/>
</dbReference>
<feature type="transmembrane region" description="Helical" evidence="8">
    <location>
        <begin position="131"/>
        <end position="150"/>
    </location>
</feature>
<dbReference type="PANTHER" id="PTHR45436">
    <property type="entry name" value="SENSOR HISTIDINE KINASE YKOH"/>
    <property type="match status" value="1"/>
</dbReference>
<dbReference type="SMART" id="SM00388">
    <property type="entry name" value="HisKA"/>
    <property type="match status" value="1"/>
</dbReference>
<dbReference type="InterPro" id="IPR036890">
    <property type="entry name" value="HATPase_C_sf"/>
</dbReference>
<dbReference type="EMBL" id="FUWH01000010">
    <property type="protein sequence ID" value="SKA10000.1"/>
    <property type="molecule type" value="Genomic_DNA"/>
</dbReference>
<evidence type="ECO:0000256" key="6">
    <source>
        <dbReference type="ARBA" id="ARBA00022777"/>
    </source>
</evidence>
<dbReference type="Gene3D" id="3.30.565.10">
    <property type="entry name" value="Histidine kinase-like ATPase, C-terminal domain"/>
    <property type="match status" value="1"/>
</dbReference>
<organism evidence="10 11">
    <name type="scientific">Sediminibacterium ginsengisoli</name>
    <dbReference type="NCBI Taxonomy" id="413434"/>
    <lineage>
        <taxon>Bacteria</taxon>
        <taxon>Pseudomonadati</taxon>
        <taxon>Bacteroidota</taxon>
        <taxon>Chitinophagia</taxon>
        <taxon>Chitinophagales</taxon>
        <taxon>Chitinophagaceae</taxon>
        <taxon>Sediminibacterium</taxon>
    </lineage>
</organism>
<evidence type="ECO:0000256" key="7">
    <source>
        <dbReference type="ARBA" id="ARBA00022989"/>
    </source>
</evidence>
<evidence type="ECO:0000256" key="5">
    <source>
        <dbReference type="ARBA" id="ARBA00022692"/>
    </source>
</evidence>
<dbReference type="PANTHER" id="PTHR45436:SF5">
    <property type="entry name" value="SENSOR HISTIDINE KINASE TRCS"/>
    <property type="match status" value="1"/>
</dbReference>
<dbReference type="PROSITE" id="PS50109">
    <property type="entry name" value="HIS_KIN"/>
    <property type="match status" value="1"/>
</dbReference>
<dbReference type="InterPro" id="IPR005467">
    <property type="entry name" value="His_kinase_dom"/>
</dbReference>
<feature type="transmembrane region" description="Helical" evidence="8">
    <location>
        <begin position="12"/>
        <end position="34"/>
    </location>
</feature>
<name>A0A1T4R1W5_9BACT</name>
<dbReference type="GO" id="GO:0005886">
    <property type="term" value="C:plasma membrane"/>
    <property type="evidence" value="ECO:0007669"/>
    <property type="project" value="TreeGrafter"/>
</dbReference>
<protein>
    <recommendedName>
        <fullName evidence="2">histidine kinase</fullName>
        <ecNumber evidence="2">2.7.13.3</ecNumber>
    </recommendedName>
</protein>
<evidence type="ECO:0000313" key="10">
    <source>
        <dbReference type="EMBL" id="SKA10000.1"/>
    </source>
</evidence>
<keyword evidence="8" id="KW-0472">Membrane</keyword>
<dbReference type="SMART" id="SM00387">
    <property type="entry name" value="HATPase_c"/>
    <property type="match status" value="1"/>
</dbReference>
<dbReference type="InterPro" id="IPR036097">
    <property type="entry name" value="HisK_dim/P_sf"/>
</dbReference>
<proteinExistence type="predicted"/>
<feature type="domain" description="Histidine kinase" evidence="9">
    <location>
        <begin position="217"/>
        <end position="418"/>
    </location>
</feature>
<dbReference type="STRING" id="413434.SAMN04488132_11072"/>
<evidence type="ECO:0000256" key="8">
    <source>
        <dbReference type="SAM" id="Phobius"/>
    </source>
</evidence>
<comment type="catalytic activity">
    <reaction evidence="1">
        <text>ATP + protein L-histidine = ADP + protein N-phospho-L-histidine.</text>
        <dbReference type="EC" id="2.7.13.3"/>
    </reaction>
</comment>
<dbReference type="EC" id="2.7.13.3" evidence="2"/>
<evidence type="ECO:0000256" key="2">
    <source>
        <dbReference type="ARBA" id="ARBA00012438"/>
    </source>
</evidence>
<dbReference type="InterPro" id="IPR050428">
    <property type="entry name" value="TCS_sensor_his_kinase"/>
</dbReference>
<gene>
    <name evidence="10" type="ORF">SAMN04488132_11072</name>
</gene>
<keyword evidence="11" id="KW-1185">Reference proteome</keyword>
<dbReference type="InterPro" id="IPR003594">
    <property type="entry name" value="HATPase_dom"/>
</dbReference>
<dbReference type="Gene3D" id="1.10.287.130">
    <property type="match status" value="1"/>
</dbReference>
<dbReference type="SUPFAM" id="SSF55874">
    <property type="entry name" value="ATPase domain of HSP90 chaperone/DNA topoisomerase II/histidine kinase"/>
    <property type="match status" value="1"/>
</dbReference>
<keyword evidence="7 8" id="KW-1133">Transmembrane helix</keyword>
<keyword evidence="5 8" id="KW-0812">Transmembrane</keyword>
<dbReference type="OrthoDB" id="1522504at2"/>
<dbReference type="InterPro" id="IPR003661">
    <property type="entry name" value="HisK_dim/P_dom"/>
</dbReference>
<keyword evidence="6 10" id="KW-0418">Kinase</keyword>
<dbReference type="AlphaFoldDB" id="A0A1T4R1W5"/>